<dbReference type="Pfam" id="PF14520">
    <property type="entry name" value="HHH_5"/>
    <property type="match status" value="1"/>
</dbReference>
<protein>
    <recommendedName>
        <fullName evidence="6">Holliday junction branch migration complex subunit RuvA</fullName>
    </recommendedName>
</protein>
<keyword evidence="5 6" id="KW-0234">DNA repair</keyword>
<evidence type="ECO:0000256" key="1">
    <source>
        <dbReference type="ARBA" id="ARBA00022490"/>
    </source>
</evidence>
<dbReference type="GO" id="GO:0005737">
    <property type="term" value="C:cytoplasm"/>
    <property type="evidence" value="ECO:0007669"/>
    <property type="project" value="UniProtKB-SubCell"/>
</dbReference>
<keyword evidence="3 6" id="KW-0238">DNA-binding</keyword>
<dbReference type="InterPro" id="IPR010994">
    <property type="entry name" value="RuvA_2-like"/>
</dbReference>
<dbReference type="OrthoDB" id="5293449at2"/>
<keyword evidence="8" id="KW-0067">ATP-binding</keyword>
<evidence type="ECO:0000313" key="8">
    <source>
        <dbReference type="EMBL" id="RKQ68164.1"/>
    </source>
</evidence>
<dbReference type="Gene3D" id="1.10.150.20">
    <property type="entry name" value="5' to 3' exonuclease, C-terminal subdomain"/>
    <property type="match status" value="1"/>
</dbReference>
<keyword evidence="8" id="KW-0378">Hydrolase</keyword>
<dbReference type="AlphaFoldDB" id="A0A420WAX9"/>
<dbReference type="InterPro" id="IPR013849">
    <property type="entry name" value="DNA_helicase_Holl-junc_RuvA_I"/>
</dbReference>
<dbReference type="NCBIfam" id="TIGR00084">
    <property type="entry name" value="ruvA"/>
    <property type="match status" value="1"/>
</dbReference>
<dbReference type="EMBL" id="RBIG01000004">
    <property type="protein sequence ID" value="RKQ68164.1"/>
    <property type="molecule type" value="Genomic_DNA"/>
</dbReference>
<dbReference type="GO" id="GO:0009378">
    <property type="term" value="F:four-way junction helicase activity"/>
    <property type="evidence" value="ECO:0007669"/>
    <property type="project" value="InterPro"/>
</dbReference>
<dbReference type="GO" id="GO:0000400">
    <property type="term" value="F:four-way junction DNA binding"/>
    <property type="evidence" value="ECO:0007669"/>
    <property type="project" value="UniProtKB-UniRule"/>
</dbReference>
<evidence type="ECO:0000256" key="3">
    <source>
        <dbReference type="ARBA" id="ARBA00023125"/>
    </source>
</evidence>
<feature type="region of interest" description="Domain II" evidence="6">
    <location>
        <begin position="65"/>
        <end position="142"/>
    </location>
</feature>
<comment type="function">
    <text evidence="6">The RuvA-RuvB-RuvC complex processes Holliday junction (HJ) DNA during genetic recombination and DNA repair, while the RuvA-RuvB complex plays an important role in the rescue of blocked DNA replication forks via replication fork reversal (RFR). RuvA specifically binds to HJ cruciform DNA, conferring on it an open structure. The RuvB hexamer acts as an ATP-dependent pump, pulling dsDNA into and through the RuvAB complex. HJ branch migration allows RuvC to scan DNA until it finds its consensus sequence, where it cleaves and resolves the cruciform DNA.</text>
</comment>
<dbReference type="GO" id="GO:0048476">
    <property type="term" value="C:Holliday junction resolvase complex"/>
    <property type="evidence" value="ECO:0007669"/>
    <property type="project" value="UniProtKB-UniRule"/>
</dbReference>
<comment type="caution">
    <text evidence="6">Lacks conserved residue(s) required for the propagation of feature annotation.</text>
</comment>
<keyword evidence="8" id="KW-0347">Helicase</keyword>
<dbReference type="HAMAP" id="MF_00031">
    <property type="entry name" value="DNA_HJ_migration_RuvA"/>
    <property type="match status" value="1"/>
</dbReference>
<sequence length="213" mass="21847">MIARLRGLLDSAGTDHAVIDVNGVGYLVFAAGRTLDRLPKPGEAVTLLIDTHVGEDHIRLYGFLDATERDWFRLLMTVQGVGARVALAILSALTPDQIAQAIAVNDPKMLVRADGVGPKLAARIVNELKDKTAHLSLAALTAGAKAEGGKPVNGGAAPVAGVDGAAGDAVSALVNLGYGRTEAFAAVMKASRTLGEGAELQALIPAALKELAA</sequence>
<dbReference type="InterPro" id="IPR011114">
    <property type="entry name" value="RuvA_C"/>
</dbReference>
<dbReference type="SMART" id="SM00278">
    <property type="entry name" value="HhH1"/>
    <property type="match status" value="2"/>
</dbReference>
<evidence type="ECO:0000256" key="6">
    <source>
        <dbReference type="HAMAP-Rule" id="MF_00031"/>
    </source>
</evidence>
<comment type="subunit">
    <text evidence="6">Homotetramer. Forms an RuvA(8)-RuvB(12)-Holliday junction (HJ) complex. HJ DNA is sandwiched between 2 RuvA tetramers; dsDNA enters through RuvA and exits via RuvB. An RuvB hexamer assembles on each DNA strand where it exits the tetramer. Each RuvB hexamer is contacted by two RuvA subunits (via domain III) on 2 adjacent RuvB subunits; this complex drives branch migration. In the full resolvosome a probable DNA-RuvA(4)-RuvB(12)-RuvC(2) complex forms which resolves the HJ.</text>
</comment>
<organism evidence="8 9">
    <name type="scientific">Oceanibaculum indicum</name>
    <dbReference type="NCBI Taxonomy" id="526216"/>
    <lineage>
        <taxon>Bacteria</taxon>
        <taxon>Pseudomonadati</taxon>
        <taxon>Pseudomonadota</taxon>
        <taxon>Alphaproteobacteria</taxon>
        <taxon>Rhodospirillales</taxon>
        <taxon>Oceanibaculaceae</taxon>
        <taxon>Oceanibaculum</taxon>
    </lineage>
</organism>
<feature type="region of interest" description="Domain I" evidence="6">
    <location>
        <begin position="1"/>
        <end position="64"/>
    </location>
</feature>
<comment type="subcellular location">
    <subcellularLocation>
        <location evidence="6">Cytoplasm</location>
    </subcellularLocation>
</comment>
<dbReference type="SUPFAM" id="SSF46929">
    <property type="entry name" value="DNA helicase RuvA subunit, C-terminal domain"/>
    <property type="match status" value="1"/>
</dbReference>
<dbReference type="InterPro" id="IPR036267">
    <property type="entry name" value="RuvA_C_sf"/>
</dbReference>
<comment type="similarity">
    <text evidence="6">Belongs to the RuvA family.</text>
</comment>
<evidence type="ECO:0000313" key="9">
    <source>
        <dbReference type="Proteomes" id="UP000277424"/>
    </source>
</evidence>
<reference evidence="8 9" key="1">
    <citation type="submission" date="2018-10" db="EMBL/GenBank/DDBJ databases">
        <title>Comparative analysis of microorganisms from saline springs in Andes Mountain Range, Colombia.</title>
        <authorList>
            <person name="Rubin E."/>
        </authorList>
    </citation>
    <scope>NUCLEOTIDE SEQUENCE [LARGE SCALE GENOMIC DNA]</scope>
    <source>
        <strain evidence="8 9">USBA 36</strain>
    </source>
</reference>
<dbReference type="GO" id="GO:0005524">
    <property type="term" value="F:ATP binding"/>
    <property type="evidence" value="ECO:0007669"/>
    <property type="project" value="InterPro"/>
</dbReference>
<evidence type="ECO:0000259" key="7">
    <source>
        <dbReference type="SMART" id="SM00278"/>
    </source>
</evidence>
<evidence type="ECO:0000256" key="2">
    <source>
        <dbReference type="ARBA" id="ARBA00022763"/>
    </source>
</evidence>
<keyword evidence="2 6" id="KW-0227">DNA damage</keyword>
<dbReference type="InterPro" id="IPR003583">
    <property type="entry name" value="Hlx-hairpin-Hlx_DNA-bd_motif"/>
</dbReference>
<keyword evidence="1 6" id="KW-0963">Cytoplasm</keyword>
<dbReference type="Gene3D" id="1.10.8.10">
    <property type="entry name" value="DNA helicase RuvA subunit, C-terminal domain"/>
    <property type="match status" value="1"/>
</dbReference>
<dbReference type="InterPro" id="IPR000085">
    <property type="entry name" value="RuvA"/>
</dbReference>
<feature type="domain" description="Helix-hairpin-helix DNA-binding motif class 1" evidence="7">
    <location>
        <begin position="108"/>
        <end position="127"/>
    </location>
</feature>
<evidence type="ECO:0000256" key="5">
    <source>
        <dbReference type="ARBA" id="ARBA00023204"/>
    </source>
</evidence>
<keyword evidence="8" id="KW-0547">Nucleotide-binding</keyword>
<dbReference type="GO" id="GO:0006310">
    <property type="term" value="P:DNA recombination"/>
    <property type="evidence" value="ECO:0007669"/>
    <property type="project" value="UniProtKB-UniRule"/>
</dbReference>
<dbReference type="GO" id="GO:0006281">
    <property type="term" value="P:DNA repair"/>
    <property type="evidence" value="ECO:0007669"/>
    <property type="project" value="UniProtKB-UniRule"/>
</dbReference>
<dbReference type="Pfam" id="PF07499">
    <property type="entry name" value="RuvA_C"/>
    <property type="match status" value="1"/>
</dbReference>
<comment type="domain">
    <text evidence="6">Has three domains with a flexible linker between the domains II and III and assumes an 'L' shape. Domain III is highly mobile and contacts RuvB.</text>
</comment>
<proteinExistence type="inferred from homology"/>
<dbReference type="Gene3D" id="2.40.50.140">
    <property type="entry name" value="Nucleic acid-binding proteins"/>
    <property type="match status" value="1"/>
</dbReference>
<comment type="caution">
    <text evidence="8">The sequence shown here is derived from an EMBL/GenBank/DDBJ whole genome shotgun (WGS) entry which is preliminary data.</text>
</comment>
<dbReference type="SUPFAM" id="SSF47781">
    <property type="entry name" value="RuvA domain 2-like"/>
    <property type="match status" value="1"/>
</dbReference>
<accession>A0A420WAX9</accession>
<dbReference type="SUPFAM" id="SSF50249">
    <property type="entry name" value="Nucleic acid-binding proteins"/>
    <property type="match status" value="1"/>
</dbReference>
<gene>
    <name evidence="6" type="primary">ruvA</name>
    <name evidence="8" type="ORF">BCL74_3483</name>
</gene>
<dbReference type="CDD" id="cd14332">
    <property type="entry name" value="UBA_RuvA_C"/>
    <property type="match status" value="1"/>
</dbReference>
<feature type="domain" description="Helix-hairpin-helix DNA-binding motif class 1" evidence="7">
    <location>
        <begin position="73"/>
        <end position="92"/>
    </location>
</feature>
<dbReference type="Proteomes" id="UP000277424">
    <property type="component" value="Unassembled WGS sequence"/>
</dbReference>
<name>A0A420WAX9_9PROT</name>
<keyword evidence="4 6" id="KW-0233">DNA recombination</keyword>
<feature type="region of interest" description="Domain III" evidence="6">
    <location>
        <begin position="157"/>
        <end position="213"/>
    </location>
</feature>
<dbReference type="GO" id="GO:0009379">
    <property type="term" value="C:Holliday junction helicase complex"/>
    <property type="evidence" value="ECO:0007669"/>
    <property type="project" value="InterPro"/>
</dbReference>
<dbReference type="InterPro" id="IPR012340">
    <property type="entry name" value="NA-bd_OB-fold"/>
</dbReference>
<dbReference type="RefSeq" id="WP_121221962.1">
    <property type="nucleotide sequence ID" value="NZ_RBIG01000004.1"/>
</dbReference>
<evidence type="ECO:0000256" key="4">
    <source>
        <dbReference type="ARBA" id="ARBA00023172"/>
    </source>
</evidence>
<dbReference type="Pfam" id="PF01330">
    <property type="entry name" value="RuvA_N"/>
    <property type="match status" value="1"/>
</dbReference>